<dbReference type="HOGENOM" id="CLU_119887_1_0_6"/>
<feature type="region of interest" description="Disordered" evidence="1">
    <location>
        <begin position="145"/>
        <end position="176"/>
    </location>
</feature>
<accession>H8GRG4</accession>
<feature type="compositionally biased region" description="Pro residues" evidence="1">
    <location>
        <begin position="161"/>
        <end position="176"/>
    </location>
</feature>
<dbReference type="EMBL" id="CM001475">
    <property type="protein sequence ID" value="EIC31143.1"/>
    <property type="molecule type" value="Genomic_DNA"/>
</dbReference>
<dbReference type="AlphaFoldDB" id="H8GRG4"/>
<evidence type="ECO:0000313" key="3">
    <source>
        <dbReference type="Proteomes" id="UP000005090"/>
    </source>
</evidence>
<gene>
    <name evidence="2" type="ORF">Metal_3494</name>
</gene>
<dbReference type="RefSeq" id="WP_005374283.1">
    <property type="nucleotide sequence ID" value="NZ_CM001475.1"/>
</dbReference>
<evidence type="ECO:0000256" key="1">
    <source>
        <dbReference type="SAM" id="MobiDB-lite"/>
    </source>
</evidence>
<proteinExistence type="predicted"/>
<protein>
    <submittedName>
        <fullName evidence="2">Outer membrane lipoprotein</fullName>
    </submittedName>
</protein>
<keyword evidence="3" id="KW-1185">Reference proteome</keyword>
<dbReference type="STRING" id="686340.Metal_3494"/>
<reference evidence="2 3" key="1">
    <citation type="journal article" date="2013" name="Genome Announc.">
        <title>Genome Sequence of the Obligate Gammaproteobacterial Methanotroph Methylomicrobium album Strain BG8.</title>
        <authorList>
            <person name="Kits K.D."/>
            <person name="Kalyuzhnaya M.G."/>
            <person name="Klotz M.G."/>
            <person name="Jetten M.S."/>
            <person name="Op den Camp H.J."/>
            <person name="Vuilleumier S."/>
            <person name="Bringel F."/>
            <person name="Dispirito A.A."/>
            <person name="Murrell J.C."/>
            <person name="Bruce D."/>
            <person name="Cheng J.F."/>
            <person name="Copeland A."/>
            <person name="Goodwin L."/>
            <person name="Hauser L."/>
            <person name="Lajus A."/>
            <person name="Land M.L."/>
            <person name="Lapidus A."/>
            <person name="Lucas S."/>
            <person name="Medigue C."/>
            <person name="Pitluck S."/>
            <person name="Woyke T."/>
            <person name="Zeytun A."/>
            <person name="Stein L.Y."/>
        </authorList>
    </citation>
    <scope>NUCLEOTIDE SEQUENCE [LARGE SCALE GENOMIC DNA]</scope>
    <source>
        <strain evidence="2 3">BG8</strain>
    </source>
</reference>
<keyword evidence="2" id="KW-0449">Lipoprotein</keyword>
<dbReference type="Proteomes" id="UP000005090">
    <property type="component" value="Chromosome"/>
</dbReference>
<dbReference type="eggNOG" id="ENOG5032S0D">
    <property type="taxonomic scope" value="Bacteria"/>
</dbReference>
<dbReference type="PROSITE" id="PS51257">
    <property type="entry name" value="PROKAR_LIPOPROTEIN"/>
    <property type="match status" value="1"/>
</dbReference>
<sequence>MNRIRSISLPVLSVLALAGCATLPTGPSVLVLPGVNKTFEQFRADDMQCRQYAYAQTGGVTPGQTATRSGVGTVVAGSAVGAAAGAALGGGEGAAIGAGTGLLAGSIAGSGTAGAAGYEAQQRYDMSYIQCMYAYGNRVPVSGSFIDEYPDDRPAESGALYPPPPPGTQAPASPPR</sequence>
<evidence type="ECO:0000313" key="2">
    <source>
        <dbReference type="EMBL" id="EIC31143.1"/>
    </source>
</evidence>
<name>H8GRG4_METAL</name>
<organism evidence="2 3">
    <name type="scientific">Methylomicrobium album BG8</name>
    <dbReference type="NCBI Taxonomy" id="686340"/>
    <lineage>
        <taxon>Bacteria</taxon>
        <taxon>Pseudomonadati</taxon>
        <taxon>Pseudomonadota</taxon>
        <taxon>Gammaproteobacteria</taxon>
        <taxon>Methylococcales</taxon>
        <taxon>Methylococcaceae</taxon>
        <taxon>Methylomicrobium</taxon>
    </lineage>
</organism>